<evidence type="ECO:0000313" key="3">
    <source>
        <dbReference type="Proteomes" id="UP000293764"/>
    </source>
</evidence>
<comment type="caution">
    <text evidence="2">The sequence shown here is derived from an EMBL/GenBank/DDBJ whole genome shotgun (WGS) entry which is preliminary data.</text>
</comment>
<keyword evidence="1" id="KW-0472">Membrane</keyword>
<proteinExistence type="predicted"/>
<keyword evidence="1" id="KW-0812">Transmembrane</keyword>
<evidence type="ECO:0000256" key="1">
    <source>
        <dbReference type="SAM" id="Phobius"/>
    </source>
</evidence>
<evidence type="ECO:0000313" key="2">
    <source>
        <dbReference type="EMBL" id="RYV49507.1"/>
    </source>
</evidence>
<reference evidence="2 3" key="1">
    <citation type="submission" date="2019-01" db="EMBL/GenBank/DDBJ databases">
        <title>Novel species of Cellulomonas.</title>
        <authorList>
            <person name="Liu Q."/>
            <person name="Xin Y.-H."/>
        </authorList>
    </citation>
    <scope>NUCLEOTIDE SEQUENCE [LARGE SCALE GENOMIC DNA]</scope>
    <source>
        <strain evidence="2 3">HLT2-17</strain>
    </source>
</reference>
<gene>
    <name evidence="2" type="ORF">EUA98_18330</name>
</gene>
<dbReference type="Proteomes" id="UP000293764">
    <property type="component" value="Unassembled WGS sequence"/>
</dbReference>
<feature type="transmembrane region" description="Helical" evidence="1">
    <location>
        <begin position="88"/>
        <end position="109"/>
    </location>
</feature>
<feature type="non-terminal residue" evidence="2">
    <location>
        <position position="1"/>
    </location>
</feature>
<dbReference type="AlphaFoldDB" id="A0A4Q5MZ37"/>
<keyword evidence="1" id="KW-1133">Transmembrane helix</keyword>
<dbReference type="EMBL" id="SDWW01000068">
    <property type="protein sequence ID" value="RYV49507.1"/>
    <property type="molecule type" value="Genomic_DNA"/>
</dbReference>
<organism evidence="2 3">
    <name type="scientific">Pengzhenrongella frigida</name>
    <dbReference type="NCBI Taxonomy" id="1259133"/>
    <lineage>
        <taxon>Bacteria</taxon>
        <taxon>Bacillati</taxon>
        <taxon>Actinomycetota</taxon>
        <taxon>Actinomycetes</taxon>
        <taxon>Micrococcales</taxon>
        <taxon>Pengzhenrongella</taxon>
    </lineage>
</organism>
<keyword evidence="3" id="KW-1185">Reference proteome</keyword>
<name>A0A4Q5MZ37_9MICO</name>
<feature type="transmembrane region" description="Helical" evidence="1">
    <location>
        <begin position="121"/>
        <end position="143"/>
    </location>
</feature>
<accession>A0A4Q5MZ37</accession>
<feature type="transmembrane region" description="Helical" evidence="1">
    <location>
        <begin position="49"/>
        <end position="68"/>
    </location>
</feature>
<sequence>AVGAALTGAVMWRRRAWTTDITGVPTTPTAAGTHEAATTALLTACLKGVGVGAVALLGVEFLIIPLYISSLAGAGGVAAQSAAVFSGAWFIARLVLVFAGAGLLAVYLFRYAAAHANPKTLAILAGSAFLLVLAGELIGRSLFYDSMIRIGM</sequence>
<protein>
    <submittedName>
        <fullName evidence="2">Uncharacterized protein</fullName>
    </submittedName>
</protein>